<dbReference type="CDD" id="cd20379">
    <property type="entry name" value="Tudor_dTUD-like"/>
    <property type="match status" value="1"/>
</dbReference>
<dbReference type="GO" id="GO:0008270">
    <property type="term" value="F:zinc ion binding"/>
    <property type="evidence" value="ECO:0007669"/>
    <property type="project" value="InterPro"/>
</dbReference>
<dbReference type="Gene3D" id="2.30.30.140">
    <property type="match status" value="1"/>
</dbReference>
<evidence type="ECO:0000313" key="2">
    <source>
        <dbReference type="EnsemblProtists" id="PYU1_T004753"/>
    </source>
</evidence>
<dbReference type="VEuPathDB" id="FungiDB:PYU1_G004742"/>
<dbReference type="PROSITE" id="PS50304">
    <property type="entry name" value="TUDOR"/>
    <property type="match status" value="1"/>
</dbReference>
<dbReference type="EMBL" id="GL376631">
    <property type="status" value="NOT_ANNOTATED_CDS"/>
    <property type="molecule type" value="Genomic_DNA"/>
</dbReference>
<dbReference type="Proteomes" id="UP000019132">
    <property type="component" value="Unassembled WGS sequence"/>
</dbReference>
<reference evidence="3" key="2">
    <citation type="submission" date="2010-04" db="EMBL/GenBank/DDBJ databases">
        <authorList>
            <person name="Buell R."/>
            <person name="Hamilton J."/>
            <person name="Hostetler J."/>
        </authorList>
    </citation>
    <scope>NUCLEOTIDE SEQUENCE [LARGE SCALE GENOMIC DNA]</scope>
    <source>
        <strain evidence="3">DAOM:BR144</strain>
    </source>
</reference>
<feature type="domain" description="Tudor" evidence="1">
    <location>
        <begin position="106"/>
        <end position="180"/>
    </location>
</feature>
<evidence type="ECO:0000259" key="1">
    <source>
        <dbReference type="PROSITE" id="PS50304"/>
    </source>
</evidence>
<dbReference type="InterPro" id="IPR002999">
    <property type="entry name" value="Tudor"/>
</dbReference>
<sequence length="288" mass="33036">MAEEHQEPSKAILTLLQQHASSSAQKEELEYVAELVLDAAAENQDAELLALRAILEETLDDTACLQTKTLETLLDQLVAELWPAETSKEDERAKRREEHIAKLRQQFAVGKACLVVLEEDDEWHPATIAAHVECESPVTKQKKKKHAEPFHIEIEFIEFGKKQVVRMSDIVLDEDRADKDDEDAASARLCEMCERPMNLTAHHLIPRVTHPTYLKKGYTKEFLSTCIMICRACHSKIHSTESERTLAHEYNTLDKIMAHPEILRWVQYARKQKARIKPVKKSKWPVGK</sequence>
<dbReference type="HOGENOM" id="CLU_081444_0_0_1"/>
<dbReference type="PANTHER" id="PTHR37827:SF1">
    <property type="entry name" value="HNH DOMAIN-CONTAINING PROTEIN"/>
    <property type="match status" value="1"/>
</dbReference>
<dbReference type="Pfam" id="PF01844">
    <property type="entry name" value="HNH"/>
    <property type="match status" value="1"/>
</dbReference>
<name>K3WIG1_GLOUD</name>
<reference evidence="3" key="1">
    <citation type="journal article" date="2010" name="Genome Biol.">
        <title>Genome sequence of the necrotrophic plant pathogen Pythium ultimum reveals original pathogenicity mechanisms and effector repertoire.</title>
        <authorList>
            <person name="Levesque C.A."/>
            <person name="Brouwer H."/>
            <person name="Cano L."/>
            <person name="Hamilton J.P."/>
            <person name="Holt C."/>
            <person name="Huitema E."/>
            <person name="Raffaele S."/>
            <person name="Robideau G.P."/>
            <person name="Thines M."/>
            <person name="Win J."/>
            <person name="Zerillo M.M."/>
            <person name="Beakes G.W."/>
            <person name="Boore J.L."/>
            <person name="Busam D."/>
            <person name="Dumas B."/>
            <person name="Ferriera S."/>
            <person name="Fuerstenberg S.I."/>
            <person name="Gachon C.M."/>
            <person name="Gaulin E."/>
            <person name="Govers F."/>
            <person name="Grenville-Briggs L."/>
            <person name="Horner N."/>
            <person name="Hostetler J."/>
            <person name="Jiang R.H."/>
            <person name="Johnson J."/>
            <person name="Krajaejun T."/>
            <person name="Lin H."/>
            <person name="Meijer H.J."/>
            <person name="Moore B."/>
            <person name="Morris P."/>
            <person name="Phuntmart V."/>
            <person name="Puiu D."/>
            <person name="Shetty J."/>
            <person name="Stajich J.E."/>
            <person name="Tripathy S."/>
            <person name="Wawra S."/>
            <person name="van West P."/>
            <person name="Whitty B.R."/>
            <person name="Coutinho P.M."/>
            <person name="Henrissat B."/>
            <person name="Martin F."/>
            <person name="Thomas P.D."/>
            <person name="Tyler B.M."/>
            <person name="De Vries R.P."/>
            <person name="Kamoun S."/>
            <person name="Yandell M."/>
            <person name="Tisserat N."/>
            <person name="Buell C.R."/>
        </authorList>
    </citation>
    <scope>NUCLEOTIDE SEQUENCE</scope>
    <source>
        <strain evidence="3">DAOM:BR144</strain>
    </source>
</reference>
<protein>
    <recommendedName>
        <fullName evidence="1">Tudor domain-containing protein</fullName>
    </recommendedName>
</protein>
<proteinExistence type="predicted"/>
<dbReference type="EnsemblProtists" id="PYU1_T004753">
    <property type="protein sequence ID" value="PYU1_T004753"/>
    <property type="gene ID" value="PYU1_G004742"/>
</dbReference>
<keyword evidence="3" id="KW-1185">Reference proteome</keyword>
<accession>K3WIG1</accession>
<dbReference type="GO" id="GO:0004519">
    <property type="term" value="F:endonuclease activity"/>
    <property type="evidence" value="ECO:0007669"/>
    <property type="project" value="InterPro"/>
</dbReference>
<dbReference type="AlphaFoldDB" id="K3WIG1"/>
<evidence type="ECO:0000313" key="3">
    <source>
        <dbReference type="Proteomes" id="UP000019132"/>
    </source>
</evidence>
<dbReference type="eggNOG" id="ENOG502S89B">
    <property type="taxonomic scope" value="Eukaryota"/>
</dbReference>
<dbReference type="OMA" id="MCERPMN"/>
<dbReference type="InterPro" id="IPR002711">
    <property type="entry name" value="HNH"/>
</dbReference>
<dbReference type="STRING" id="431595.K3WIG1"/>
<dbReference type="GO" id="GO:0003676">
    <property type="term" value="F:nucleic acid binding"/>
    <property type="evidence" value="ECO:0007669"/>
    <property type="project" value="InterPro"/>
</dbReference>
<dbReference type="PANTHER" id="PTHR37827">
    <property type="entry name" value="TUDOR DOMAIN-CONTAINING PROTEIN"/>
    <property type="match status" value="1"/>
</dbReference>
<dbReference type="InParanoid" id="K3WIG1"/>
<reference evidence="2" key="3">
    <citation type="submission" date="2015-02" db="UniProtKB">
        <authorList>
            <consortium name="EnsemblProtists"/>
        </authorList>
    </citation>
    <scope>IDENTIFICATION</scope>
    <source>
        <strain evidence="2">DAOM BR144</strain>
    </source>
</reference>
<organism evidence="2 3">
    <name type="scientific">Globisporangium ultimum (strain ATCC 200006 / CBS 805.95 / DAOM BR144)</name>
    <name type="common">Pythium ultimum</name>
    <dbReference type="NCBI Taxonomy" id="431595"/>
    <lineage>
        <taxon>Eukaryota</taxon>
        <taxon>Sar</taxon>
        <taxon>Stramenopiles</taxon>
        <taxon>Oomycota</taxon>
        <taxon>Peronosporomycetes</taxon>
        <taxon>Pythiales</taxon>
        <taxon>Pythiaceae</taxon>
        <taxon>Globisporangium</taxon>
    </lineage>
</organism>